<dbReference type="EnsemblMetazoa" id="Aqu2.1.27670_001">
    <property type="protein sequence ID" value="Aqu2.1.27670_001"/>
    <property type="gene ID" value="Aqu2.1.27670"/>
</dbReference>
<protein>
    <submittedName>
        <fullName evidence="1">Uncharacterized protein</fullName>
    </submittedName>
</protein>
<accession>A0A1X7UJ44</accession>
<organism evidence="1">
    <name type="scientific">Amphimedon queenslandica</name>
    <name type="common">Sponge</name>
    <dbReference type="NCBI Taxonomy" id="400682"/>
    <lineage>
        <taxon>Eukaryota</taxon>
        <taxon>Metazoa</taxon>
        <taxon>Porifera</taxon>
        <taxon>Demospongiae</taxon>
        <taxon>Heteroscleromorpha</taxon>
        <taxon>Haplosclerida</taxon>
        <taxon>Niphatidae</taxon>
        <taxon>Amphimedon</taxon>
    </lineage>
</organism>
<reference evidence="1" key="1">
    <citation type="submission" date="2017-05" db="UniProtKB">
        <authorList>
            <consortium name="EnsemblMetazoa"/>
        </authorList>
    </citation>
    <scope>IDENTIFICATION</scope>
</reference>
<dbReference type="AlphaFoldDB" id="A0A1X7UJ44"/>
<dbReference type="InParanoid" id="A0A1X7UJ44"/>
<evidence type="ECO:0000313" key="1">
    <source>
        <dbReference type="EnsemblMetazoa" id="Aqu2.1.27670_001"/>
    </source>
</evidence>
<proteinExistence type="predicted"/>
<sequence>MTDVLTILQSSSTYINHLFIKKESEIIELAKAKVKNSMDTDVSKWIEFGNASRTIQKKDVLTKGNGSVTDTS</sequence>
<name>A0A1X7UJ44_AMPQE</name>